<dbReference type="NCBIfam" id="TIGR04526">
    <property type="entry name" value="predic_Ig_block"/>
    <property type="match status" value="1"/>
</dbReference>
<dbReference type="Proteomes" id="UP000500686">
    <property type="component" value="Chromosome"/>
</dbReference>
<name>A0A6M4J9J6_9MOLU</name>
<dbReference type="InterPro" id="IPR030941">
    <property type="entry name" value="Predic_Ig_block"/>
</dbReference>
<organism evidence="5 6">
    <name type="scientific">Mycoplasma miroungigenitalium</name>
    <dbReference type="NCBI Taxonomy" id="754515"/>
    <lineage>
        <taxon>Bacteria</taxon>
        <taxon>Bacillati</taxon>
        <taxon>Mycoplasmatota</taxon>
        <taxon>Mollicutes</taxon>
        <taxon>Mycoplasmataceae</taxon>
        <taxon>Mycoplasma</taxon>
    </lineage>
</organism>
<evidence type="ECO:0000313" key="6">
    <source>
        <dbReference type="Proteomes" id="UP000500686"/>
    </source>
</evidence>
<accession>A0A6M4J9J6</accession>
<protein>
    <submittedName>
        <fullName evidence="5">Putative immunoglobulin-blocking virulence protein</fullName>
    </submittedName>
</protein>
<dbReference type="InterPro" id="IPR058861">
    <property type="entry name" value="MIB_arm"/>
</dbReference>
<feature type="region of interest" description="Disordered" evidence="1">
    <location>
        <begin position="55"/>
        <end position="153"/>
    </location>
</feature>
<feature type="domain" description="Mycoplasma immunoglobulin binding protein M2" evidence="4">
    <location>
        <begin position="563"/>
        <end position="755"/>
    </location>
</feature>
<dbReference type="Pfam" id="PF26364">
    <property type="entry name" value="MIB_M2"/>
    <property type="match status" value="1"/>
</dbReference>
<feature type="domain" description="IgG-blocking virulence" evidence="2">
    <location>
        <begin position="352"/>
        <end position="553"/>
    </location>
</feature>
<feature type="compositionally biased region" description="Basic and acidic residues" evidence="1">
    <location>
        <begin position="143"/>
        <end position="153"/>
    </location>
</feature>
<dbReference type="RefSeq" id="WP_171111669.1">
    <property type="nucleotide sequence ID" value="NZ_CP053096.1"/>
</dbReference>
<feature type="compositionally biased region" description="Polar residues" evidence="1">
    <location>
        <begin position="61"/>
        <end position="70"/>
    </location>
</feature>
<evidence type="ECO:0000313" key="5">
    <source>
        <dbReference type="EMBL" id="QJR43674.1"/>
    </source>
</evidence>
<gene>
    <name evidence="5" type="ORF">HLA87_02655</name>
</gene>
<dbReference type="AlphaFoldDB" id="A0A6M4J9J6"/>
<evidence type="ECO:0000259" key="2">
    <source>
        <dbReference type="Pfam" id="PF26360"/>
    </source>
</evidence>
<evidence type="ECO:0000259" key="3">
    <source>
        <dbReference type="Pfam" id="PF26361"/>
    </source>
</evidence>
<proteinExistence type="predicted"/>
<sequence length="763" mass="86604">MSFFKKRKTKIILLSLLGSVAVSGSIATIVYFASTNNQLSNDYTSSKIAKPNFIPKDNLELNDTNPSNADMNLKEIPKPEPLPEPEKPKPEPKKEIIKVEEKKPEPEKPKPKPEPEKPKPEPEKPEPEPEKPKPKPIPTPPKKQTETNFHDTKTNTIIIAGVEVKADITPHKPRKIFNFDVENKIANVNPYINDSTGKINSIEVTDELREKVVGDTKAGLVSHDASMMWGLASQIKDPREISKFWKQQPWVWEDLSYKWSRLFDSPNVVNFLKPGKAEIYKKMLANNEFESKEHRYTWLFENFDITKVTKLTSNAENYLAKGYTTDPHNVYINENGEIDSHAYSPPEEFNTVTSRLKRDNYTRRVFSYNSEWGRSPDDIRNGNYPGWSKSNINNDPRFDGLITSGDGINAILMKRDTPLNSKNQINEGIVIEIDASNKSGYDKTISLIKKIKEKNLPVVSYRIKNMGEKDSAQAFKPILQELPDEIKQLELYFSAQATNTGSLIALENKHIKELSLYTLGNSLQNEWNVNPLSVRNTEWINTNDYNVSSEYGANSKIATRITFDTLAFDEEDYNENATDPYERINLGLRMAYYARNNEPFFQGGLGPGLNPDDNEKGNSYPMGLDFSRVPNIKTLHGLIFKDTLKPSNGVRKIERVTFYNNQSYYEVGLKDLNEAGLENFATGPYQTPKIFFSNKRDTTKFKYTDKSITPSAIANLLKFTQYAKNGDDSFTGIVVLDKGNDSVKATLESAGIKVEIDDGYDFL</sequence>
<keyword evidence="6" id="KW-1185">Reference proteome</keyword>
<dbReference type="EMBL" id="CP053096">
    <property type="protein sequence ID" value="QJR43674.1"/>
    <property type="molecule type" value="Genomic_DNA"/>
</dbReference>
<dbReference type="Pfam" id="PF26361">
    <property type="entry name" value="MIB_arm"/>
    <property type="match status" value="1"/>
</dbReference>
<feature type="compositionally biased region" description="Basic and acidic residues" evidence="1">
    <location>
        <begin position="84"/>
        <end position="133"/>
    </location>
</feature>
<dbReference type="PRINTS" id="PR01217">
    <property type="entry name" value="PRICHEXTENSN"/>
</dbReference>
<dbReference type="InterPro" id="IPR058860">
    <property type="entry name" value="MIB_M2"/>
</dbReference>
<reference evidence="5 6" key="1">
    <citation type="submission" date="2020-05" db="EMBL/GenBank/DDBJ databases">
        <title>Novel Mycoplasma species detected in Mirounga angustirostris (northern elephant seal) from the USA.</title>
        <authorList>
            <person name="Volokhov D.V."/>
        </authorList>
    </citation>
    <scope>NUCLEOTIDE SEQUENCE [LARGE SCALE GENOMIC DNA]</scope>
    <source>
        <strain evidence="5 6">Mirounga ES2806-GEN</strain>
    </source>
</reference>
<dbReference type="NCBIfam" id="TIGR04524">
    <property type="entry name" value="mycoplas_M_dom"/>
    <property type="match status" value="1"/>
</dbReference>
<feature type="domain" description="Mycoplasma immunoglobulin binding protein arm" evidence="3">
    <location>
        <begin position="205"/>
        <end position="346"/>
    </location>
</feature>
<evidence type="ECO:0000259" key="4">
    <source>
        <dbReference type="Pfam" id="PF26364"/>
    </source>
</evidence>
<dbReference type="Pfam" id="PF26360">
    <property type="entry name" value="MIB_M1"/>
    <property type="match status" value="1"/>
</dbReference>
<dbReference type="KEGG" id="mmir:HLA87_02655"/>
<dbReference type="InterPro" id="IPR030942">
    <property type="entry name" value="Mycoplas_M_dom"/>
</dbReference>
<evidence type="ECO:0000256" key="1">
    <source>
        <dbReference type="SAM" id="MobiDB-lite"/>
    </source>
</evidence>